<keyword evidence="2" id="KW-1185">Reference proteome</keyword>
<sequence length="239" mass="26431">MRKTLTTLICATVAVTGLMQAEAAKKNDPDKRDVQKLMEELGDPHYQDRMKVYSVCSLEFEGADGEDDYYHIYSGTLKKGGYHLIVYNNVPEYLGFYLVDFEPVDYEEGAVLLDSGDGSTYFPFPIPASGPADTVRVDGIPTKFVKNPRLEEKKEGPIVAGGGIPAVPDKETSASGEVIDYRDWNITIKGRTITVNALFVKVEKGQVTLKSSKNGRETTIPGSAFSDEDKEYIRRITAK</sequence>
<gene>
    <name evidence="1" type="ORF">P9H32_01995</name>
</gene>
<name>A0ABU5MT61_9BACT</name>
<proteinExistence type="predicted"/>
<dbReference type="Proteomes" id="UP001290861">
    <property type="component" value="Unassembled WGS sequence"/>
</dbReference>
<accession>A0ABU5MT61</accession>
<dbReference type="EMBL" id="JARVCO010000002">
    <property type="protein sequence ID" value="MDZ8117385.1"/>
    <property type="molecule type" value="Genomic_DNA"/>
</dbReference>
<dbReference type="RefSeq" id="WP_322607186.1">
    <property type="nucleotide sequence ID" value="NZ_JARVCO010000002.1"/>
</dbReference>
<evidence type="ECO:0000313" key="2">
    <source>
        <dbReference type="Proteomes" id="UP001290861"/>
    </source>
</evidence>
<organism evidence="1 2">
    <name type="scientific">Pontiella agarivorans</name>
    <dbReference type="NCBI Taxonomy" id="3038953"/>
    <lineage>
        <taxon>Bacteria</taxon>
        <taxon>Pseudomonadati</taxon>
        <taxon>Kiritimatiellota</taxon>
        <taxon>Kiritimatiellia</taxon>
        <taxon>Kiritimatiellales</taxon>
        <taxon>Pontiellaceae</taxon>
        <taxon>Pontiella</taxon>
    </lineage>
</organism>
<evidence type="ECO:0008006" key="3">
    <source>
        <dbReference type="Google" id="ProtNLM"/>
    </source>
</evidence>
<dbReference type="Gene3D" id="2.30.30.700">
    <property type="entry name" value="SLA1 homology domain 1"/>
    <property type="match status" value="1"/>
</dbReference>
<comment type="caution">
    <text evidence="1">The sequence shown here is derived from an EMBL/GenBank/DDBJ whole genome shotgun (WGS) entry which is preliminary data.</text>
</comment>
<reference evidence="1 2" key="1">
    <citation type="journal article" date="2024" name="Appl. Environ. Microbiol.">
        <title>Pontiella agarivorans sp. nov., a novel marine anaerobic bacterium capable of degrading macroalgal polysaccharides and fixing nitrogen.</title>
        <authorList>
            <person name="Liu N."/>
            <person name="Kivenson V."/>
            <person name="Peng X."/>
            <person name="Cui Z."/>
            <person name="Lankiewicz T.S."/>
            <person name="Gosselin K.M."/>
            <person name="English C.J."/>
            <person name="Blair E.M."/>
            <person name="O'Malley M.A."/>
            <person name="Valentine D.L."/>
        </authorList>
    </citation>
    <scope>NUCLEOTIDE SEQUENCE [LARGE SCALE GENOMIC DNA]</scope>
    <source>
        <strain evidence="1 2">NLcol2</strain>
    </source>
</reference>
<protein>
    <recommendedName>
        <fullName evidence="3">SLA1 homology domain-containing protein</fullName>
    </recommendedName>
</protein>
<evidence type="ECO:0000313" key="1">
    <source>
        <dbReference type="EMBL" id="MDZ8117385.1"/>
    </source>
</evidence>